<dbReference type="RefSeq" id="WP_265983712.1">
    <property type="nucleotide sequence ID" value="NZ_JAPHAV010000001.1"/>
</dbReference>
<evidence type="ECO:0000256" key="1">
    <source>
        <dbReference type="ARBA" id="ARBA00022612"/>
    </source>
</evidence>
<proteinExistence type="predicted"/>
<evidence type="ECO:0000313" key="4">
    <source>
        <dbReference type="Proteomes" id="UP001301216"/>
    </source>
</evidence>
<reference evidence="3 4" key="1">
    <citation type="submission" date="2022-11" db="EMBL/GenBank/DDBJ databases">
        <title>Brucella sp. YY2X, whole genome shotgun sequencing project.</title>
        <authorList>
            <person name="Yang Y."/>
        </authorList>
    </citation>
    <scope>NUCLEOTIDE SEQUENCE [LARGE SCALE GENOMIC DNA]</scope>
    <source>
        <strain evidence="3 4">YY2X</strain>
    </source>
</reference>
<dbReference type="PANTHER" id="PTHR37813:SF1">
    <property type="entry name" value="FELS-2 PROPHAGE PROTEIN"/>
    <property type="match status" value="1"/>
</dbReference>
<sequence length="807" mass="82773">MAVLTSKLIVSLVDQISGPARGAAAALRGLSGHASKTTSAIMGAGGNYSAGALARNLLAIGAGYVGVREGIGGTVGAAMKFEEAFADVRKVVDGTPAQLSVLKNEILEMSKVIPTSAEGIAEIVAAAGQSNIPYQELGKFTEMVAKVAVAWDVSERETSESLAKIKTQLNMNTDEIGLYADAINHLSNNTAATAPNLVDFAKRVAAQGDMFGFTATQSLAFGGAMIAAGGETEVAATSFRNMGMALADAANAPKRTQAAFKAIGVNSQKISKAFNKDSVGTMLDVFERINKLPEHERLSAAIGVFGREARALMPLINDTRELRRQLGLVGKEADYSGSAFQEFVIRADTTANVLDLLGNKFRARGIKYGESWLPTLKQFSLGVSDVIDTLDKRVGVIDNIQMAVSGLMSGFGYGGTGGMREMINDLGDLLFGKAFDGDGTQVDQRMTDLAKLSNNFRKIGLDLKAFATDIGVGNVSGAMHNLGEAISKMSGSATVISAIGIAATGAAMITMGRGIARLALSPFGRIGLIAGTAITLIDAVKGANSIGEFADNLAKLSMVEWAMIAGGLVSVAGPLLSLRNLIAGGAAATAATTAAGAGGGAAAASGSAGAGAGMLSRILGAGGGTGGMVARGGLWGLIAYGFYKGLEAKGPSDPRYIEPEFFVQKSNENKFIDTVNGDNTEQRKGAERALPAAPLPNQPTQTVTQPFSLGAIWDALTAPSPTAGIGKPDGPSDVLLVGTPAVAVATPVETRPSGVQDVRLTNPPERPSITNHITVHMTSNASPDATARAIADKVAAASNGAYSDGGM</sequence>
<dbReference type="InterPro" id="IPR010090">
    <property type="entry name" value="Phage_tape_meas"/>
</dbReference>
<feature type="domain" description="Phage tail tape measure protein" evidence="2">
    <location>
        <begin position="104"/>
        <end position="306"/>
    </location>
</feature>
<dbReference type="NCBIfam" id="TIGR01760">
    <property type="entry name" value="tape_meas_TP901"/>
    <property type="match status" value="1"/>
</dbReference>
<gene>
    <name evidence="3" type="ORF">OPR82_06365</name>
</gene>
<protein>
    <submittedName>
        <fullName evidence="3">Phage tail tape measure protein</fullName>
    </submittedName>
</protein>
<dbReference type="Proteomes" id="UP001301216">
    <property type="component" value="Unassembled WGS sequence"/>
</dbReference>
<dbReference type="PANTHER" id="PTHR37813">
    <property type="entry name" value="FELS-2 PROPHAGE PROTEIN"/>
    <property type="match status" value="1"/>
</dbReference>
<keyword evidence="1" id="KW-1188">Viral release from host cell</keyword>
<evidence type="ECO:0000313" key="3">
    <source>
        <dbReference type="EMBL" id="MCX2696401.1"/>
    </source>
</evidence>
<evidence type="ECO:0000259" key="2">
    <source>
        <dbReference type="Pfam" id="PF10145"/>
    </source>
</evidence>
<dbReference type="EMBL" id="JAPHAV010000001">
    <property type="protein sequence ID" value="MCX2696401.1"/>
    <property type="molecule type" value="Genomic_DNA"/>
</dbReference>
<keyword evidence="4" id="KW-1185">Reference proteome</keyword>
<accession>A0ABT3QLB0</accession>
<name>A0ABT3QLB0_9HYPH</name>
<organism evidence="3 4">
    <name type="scientific">Ochrobactrum chromiisoli</name>
    <dbReference type="NCBI Taxonomy" id="2993941"/>
    <lineage>
        <taxon>Bacteria</taxon>
        <taxon>Pseudomonadati</taxon>
        <taxon>Pseudomonadota</taxon>
        <taxon>Alphaproteobacteria</taxon>
        <taxon>Hyphomicrobiales</taxon>
        <taxon>Brucellaceae</taxon>
        <taxon>Brucella/Ochrobactrum group</taxon>
        <taxon>Ochrobactrum</taxon>
    </lineage>
</organism>
<comment type="caution">
    <text evidence="3">The sequence shown here is derived from an EMBL/GenBank/DDBJ whole genome shotgun (WGS) entry which is preliminary data.</text>
</comment>
<dbReference type="Pfam" id="PF10145">
    <property type="entry name" value="PhageMin_Tail"/>
    <property type="match status" value="1"/>
</dbReference>